<accession>A0ABS4I8A1</accession>
<evidence type="ECO:0000313" key="2">
    <source>
        <dbReference type="Proteomes" id="UP001519344"/>
    </source>
</evidence>
<keyword evidence="2" id="KW-1185">Reference proteome</keyword>
<dbReference type="EMBL" id="JAGGKV010000029">
    <property type="protein sequence ID" value="MBP1967157.1"/>
    <property type="molecule type" value="Genomic_DNA"/>
</dbReference>
<evidence type="ECO:0000313" key="1">
    <source>
        <dbReference type="EMBL" id="MBP1967157.1"/>
    </source>
</evidence>
<dbReference type="Proteomes" id="UP001519344">
    <property type="component" value="Unassembled WGS sequence"/>
</dbReference>
<name>A0ABS4I8A1_9BACL</name>
<protein>
    <submittedName>
        <fullName evidence="1">Uncharacterized protein</fullName>
    </submittedName>
</protein>
<proteinExistence type="predicted"/>
<dbReference type="RefSeq" id="WP_167057076.1">
    <property type="nucleotide sequence ID" value="NZ_JAAOZR010000014.1"/>
</dbReference>
<gene>
    <name evidence="1" type="ORF">J2Z65_006421</name>
</gene>
<comment type="caution">
    <text evidence="1">The sequence shown here is derived from an EMBL/GenBank/DDBJ whole genome shotgun (WGS) entry which is preliminary data.</text>
</comment>
<sequence length="119" mass="13518">MSKKLTTGPVDRDFFEDDLANWHLELFNNGDEKVKVKLEVFQLEPPALIGTNHTKLHPGEYNNLTVDTQGNEHTLVVITISDEEKDILLTLYGRNNNNDNLSGAVYQRALLVKIDKIEI</sequence>
<organism evidence="1 2">
    <name type="scientific">Paenibacillus aceris</name>
    <dbReference type="NCBI Taxonomy" id="869555"/>
    <lineage>
        <taxon>Bacteria</taxon>
        <taxon>Bacillati</taxon>
        <taxon>Bacillota</taxon>
        <taxon>Bacilli</taxon>
        <taxon>Bacillales</taxon>
        <taxon>Paenibacillaceae</taxon>
        <taxon>Paenibacillus</taxon>
    </lineage>
</organism>
<reference evidence="1 2" key="1">
    <citation type="submission" date="2021-03" db="EMBL/GenBank/DDBJ databases">
        <title>Genomic Encyclopedia of Type Strains, Phase IV (KMG-IV): sequencing the most valuable type-strain genomes for metagenomic binning, comparative biology and taxonomic classification.</title>
        <authorList>
            <person name="Goeker M."/>
        </authorList>
    </citation>
    <scope>NUCLEOTIDE SEQUENCE [LARGE SCALE GENOMIC DNA]</scope>
    <source>
        <strain evidence="1 2">DSM 24950</strain>
    </source>
</reference>